<dbReference type="GO" id="GO:0016887">
    <property type="term" value="F:ATP hydrolysis activity"/>
    <property type="evidence" value="ECO:0007669"/>
    <property type="project" value="InterPro"/>
</dbReference>
<comment type="caution">
    <text evidence="4">The sequence shown here is derived from an EMBL/GenBank/DDBJ whole genome shotgun (WGS) entry which is preliminary data.</text>
</comment>
<evidence type="ECO:0000313" key="4">
    <source>
        <dbReference type="EMBL" id="GJN35749.1"/>
    </source>
</evidence>
<evidence type="ECO:0000313" key="5">
    <source>
        <dbReference type="Proteomes" id="UP001054889"/>
    </source>
</evidence>
<reference evidence="4" key="2">
    <citation type="submission" date="2021-12" db="EMBL/GenBank/DDBJ databases">
        <title>Resequencing data analysis of finger millet.</title>
        <authorList>
            <person name="Hatakeyama M."/>
            <person name="Aluri S."/>
            <person name="Balachadran M.T."/>
            <person name="Sivarajan S.R."/>
            <person name="Poveda L."/>
            <person name="Shimizu-Inatsugi R."/>
            <person name="Schlapbach R."/>
            <person name="Sreeman S.M."/>
            <person name="Shimizu K.K."/>
        </authorList>
    </citation>
    <scope>NUCLEOTIDE SEQUENCE</scope>
</reference>
<evidence type="ECO:0000256" key="2">
    <source>
        <dbReference type="ARBA" id="ARBA00022448"/>
    </source>
</evidence>
<accession>A0AAV5FLP2</accession>
<protein>
    <recommendedName>
        <fullName evidence="3">ABC transporter domain-containing protein</fullName>
    </recommendedName>
</protein>
<evidence type="ECO:0000256" key="1">
    <source>
        <dbReference type="ARBA" id="ARBA00005814"/>
    </source>
</evidence>
<comment type="similarity">
    <text evidence="1">Belongs to the ABC transporter superfamily. ABCG family. Eye pigment precursor importer (TC 3.A.1.204) subfamily.</text>
</comment>
<organism evidence="4 5">
    <name type="scientific">Eleusine coracana subsp. coracana</name>
    <dbReference type="NCBI Taxonomy" id="191504"/>
    <lineage>
        <taxon>Eukaryota</taxon>
        <taxon>Viridiplantae</taxon>
        <taxon>Streptophyta</taxon>
        <taxon>Embryophyta</taxon>
        <taxon>Tracheophyta</taxon>
        <taxon>Spermatophyta</taxon>
        <taxon>Magnoliopsida</taxon>
        <taxon>Liliopsida</taxon>
        <taxon>Poales</taxon>
        <taxon>Poaceae</taxon>
        <taxon>PACMAD clade</taxon>
        <taxon>Chloridoideae</taxon>
        <taxon>Cynodonteae</taxon>
        <taxon>Eleusininae</taxon>
        <taxon>Eleusine</taxon>
    </lineage>
</organism>
<sequence length="133" mass="13834">MDSGGGDGFEAWRGAVSPAARYAETGGASLTWENLTAVLPGSGGRATKKLVQGLYGYAVPGRVVAIMGPSGSGKSTLLDSLSGRLARNVVLTGKVLLNGKKRRLDYGVVGTKYLMTRFRSYFKSMQGAIAAGT</sequence>
<keyword evidence="2" id="KW-0813">Transport</keyword>
<keyword evidence="5" id="KW-1185">Reference proteome</keyword>
<proteinExistence type="inferred from homology"/>
<dbReference type="EMBL" id="BQKI01000088">
    <property type="protein sequence ID" value="GJN35749.1"/>
    <property type="molecule type" value="Genomic_DNA"/>
</dbReference>
<dbReference type="InterPro" id="IPR027417">
    <property type="entry name" value="P-loop_NTPase"/>
</dbReference>
<dbReference type="InterPro" id="IPR003439">
    <property type="entry name" value="ABC_transporter-like_ATP-bd"/>
</dbReference>
<dbReference type="InterPro" id="IPR052215">
    <property type="entry name" value="Plant_ABCG"/>
</dbReference>
<dbReference type="Pfam" id="PF00005">
    <property type="entry name" value="ABC_tran"/>
    <property type="match status" value="1"/>
</dbReference>
<dbReference type="Proteomes" id="UP001054889">
    <property type="component" value="Unassembled WGS sequence"/>
</dbReference>
<evidence type="ECO:0000259" key="3">
    <source>
        <dbReference type="Pfam" id="PF00005"/>
    </source>
</evidence>
<feature type="domain" description="ABC transporter" evidence="3">
    <location>
        <begin position="59"/>
        <end position="101"/>
    </location>
</feature>
<reference evidence="4" key="1">
    <citation type="journal article" date="2018" name="DNA Res.">
        <title>Multiple hybrid de novo genome assembly of finger millet, an orphan allotetraploid crop.</title>
        <authorList>
            <person name="Hatakeyama M."/>
            <person name="Aluri S."/>
            <person name="Balachadran M.T."/>
            <person name="Sivarajan S.R."/>
            <person name="Patrignani A."/>
            <person name="Gruter S."/>
            <person name="Poveda L."/>
            <person name="Shimizu-Inatsugi R."/>
            <person name="Baeten J."/>
            <person name="Francoijs K.J."/>
            <person name="Nataraja K.N."/>
            <person name="Reddy Y.A.N."/>
            <person name="Phadnis S."/>
            <person name="Ravikumar R.L."/>
            <person name="Schlapbach R."/>
            <person name="Sreeman S.M."/>
            <person name="Shimizu K.K."/>
        </authorList>
    </citation>
    <scope>NUCLEOTIDE SEQUENCE</scope>
</reference>
<dbReference type="PANTHER" id="PTHR48042:SF18">
    <property type="entry name" value="ABC TRANSPORTER G FAMILY MEMBER 12"/>
    <property type="match status" value="1"/>
</dbReference>
<gene>
    <name evidence="4" type="primary">gb24552</name>
    <name evidence="4" type="ORF">PR202_gb24552</name>
</gene>
<dbReference type="PANTHER" id="PTHR48042">
    <property type="entry name" value="ABC TRANSPORTER G FAMILY MEMBER 11"/>
    <property type="match status" value="1"/>
</dbReference>
<dbReference type="GO" id="GO:0005524">
    <property type="term" value="F:ATP binding"/>
    <property type="evidence" value="ECO:0007669"/>
    <property type="project" value="InterPro"/>
</dbReference>
<dbReference type="AlphaFoldDB" id="A0AAV5FLP2"/>
<name>A0AAV5FLP2_ELECO</name>
<dbReference type="SUPFAM" id="SSF52540">
    <property type="entry name" value="P-loop containing nucleoside triphosphate hydrolases"/>
    <property type="match status" value="1"/>
</dbReference>
<dbReference type="Gene3D" id="3.40.50.300">
    <property type="entry name" value="P-loop containing nucleotide triphosphate hydrolases"/>
    <property type="match status" value="1"/>
</dbReference>